<reference evidence="1 2" key="1">
    <citation type="submission" date="2018-03" db="EMBL/GenBank/DDBJ databases">
        <title>Genomic Encyclopedia of Archaeal and Bacterial Type Strains, Phase II (KMG-II): from individual species to whole genera.</title>
        <authorList>
            <person name="Goeker M."/>
        </authorList>
    </citation>
    <scope>NUCLEOTIDE SEQUENCE [LARGE SCALE GENOMIC DNA]</scope>
    <source>
        <strain evidence="1 2">DSM 100065</strain>
    </source>
</reference>
<dbReference type="Proteomes" id="UP000237752">
    <property type="component" value="Unassembled WGS sequence"/>
</dbReference>
<evidence type="ECO:0000313" key="1">
    <source>
        <dbReference type="EMBL" id="PRZ41303.1"/>
    </source>
</evidence>
<accession>A0A2T0ZY93</accession>
<dbReference type="EMBL" id="PVUE01000010">
    <property type="protein sequence ID" value="PRZ41303.1"/>
    <property type="molecule type" value="Genomic_DNA"/>
</dbReference>
<sequence length="86" mass="9038">MIASVERMINMYLAIMAELGSSAGNLSKVVSILIVVSTDRSLLGSVDTTYVAATPWTIAGGFHAAMKSASDTDGLSVRAYTARIIQ</sequence>
<evidence type="ECO:0000313" key="2">
    <source>
        <dbReference type="Proteomes" id="UP000237752"/>
    </source>
</evidence>
<comment type="caution">
    <text evidence="1">The sequence shown here is derived from an EMBL/GenBank/DDBJ whole genome shotgun (WGS) entry which is preliminary data.</text>
</comment>
<proteinExistence type="predicted"/>
<name>A0A2T0ZY93_9ACTN</name>
<protein>
    <submittedName>
        <fullName evidence="1">Uncharacterized protein</fullName>
    </submittedName>
</protein>
<gene>
    <name evidence="1" type="ORF">CLV47_11029</name>
</gene>
<dbReference type="AlphaFoldDB" id="A0A2T0ZY93"/>
<keyword evidence="2" id="KW-1185">Reference proteome</keyword>
<organism evidence="1 2">
    <name type="scientific">Antricoccus suffuscus</name>
    <dbReference type="NCBI Taxonomy" id="1629062"/>
    <lineage>
        <taxon>Bacteria</taxon>
        <taxon>Bacillati</taxon>
        <taxon>Actinomycetota</taxon>
        <taxon>Actinomycetes</taxon>
        <taxon>Geodermatophilales</taxon>
        <taxon>Antricoccaceae</taxon>
        <taxon>Antricoccus</taxon>
    </lineage>
</organism>